<dbReference type="Gene3D" id="2.20.200.10">
    <property type="entry name" value="Outer membrane efflux proteins (OEP)"/>
    <property type="match status" value="1"/>
</dbReference>
<dbReference type="PANTHER" id="PTHR30203">
    <property type="entry name" value="OUTER MEMBRANE CATION EFFLUX PROTEIN"/>
    <property type="match status" value="1"/>
</dbReference>
<comment type="caution">
    <text evidence="3">The sequence shown here is derived from an EMBL/GenBank/DDBJ whole genome shotgun (WGS) entry which is preliminary data.</text>
</comment>
<gene>
    <name evidence="3" type="ORF">HK107_08150</name>
</gene>
<keyword evidence="2" id="KW-1134">Transmembrane beta strand</keyword>
<comment type="similarity">
    <text evidence="1 2">Belongs to the outer membrane factor (OMF) (TC 1.B.17) family.</text>
</comment>
<evidence type="ECO:0000313" key="4">
    <source>
        <dbReference type="Proteomes" id="UP000536835"/>
    </source>
</evidence>
<dbReference type="GO" id="GO:0015562">
    <property type="term" value="F:efflux transmembrane transporter activity"/>
    <property type="evidence" value="ECO:0007669"/>
    <property type="project" value="InterPro"/>
</dbReference>
<sequence>MGPRYDAPSPDGVQEGYVYEDRPVYKPSRDEEHNPLWWQAFSDPRIGEMVAIARAENRDLRAAFYRLEAADARAGAARRALLPQGATSFAITRQQQAQAAFAGFAGGGDGPQGGNAPPPDNPEFTIYNAQQQVSWEVDLFGRLRRQAQGASARAEQQAELLVDSERLITAQTVDTFLTLVEALNRRRVALDNLALQERSLVLVEQLYDLGEIPELDVLRQKTLVASTAAQVKQVENAAADGTAAISLILGMTVPEFLARFPDLVDEEVAPELPTADPVVALIRPSEVLRRRPDVRAAERALAAETYDIGVATADLFPQVNLTGSGSLTALDFAGLGEDDAVGYSVGPQISWRLLSYPQILKQRAAAKAEAGAALAQYEQAVLRALTETDRALALHTGAVEQAVILTGAENAAVRSAELVEARYREGADSLLTLLDAQRTALSTQDQAVSARIAALRTRVQIHRVLAD</sequence>
<organism evidence="3 4">
    <name type="scientific">Parvularcula mediterranea</name>
    <dbReference type="NCBI Taxonomy" id="2732508"/>
    <lineage>
        <taxon>Bacteria</taxon>
        <taxon>Pseudomonadati</taxon>
        <taxon>Pseudomonadota</taxon>
        <taxon>Alphaproteobacteria</taxon>
        <taxon>Parvularculales</taxon>
        <taxon>Parvularculaceae</taxon>
        <taxon>Parvularcula</taxon>
    </lineage>
</organism>
<keyword evidence="4" id="KW-1185">Reference proteome</keyword>
<keyword evidence="2" id="KW-0449">Lipoprotein</keyword>
<dbReference type="Proteomes" id="UP000536835">
    <property type="component" value="Unassembled WGS sequence"/>
</dbReference>
<comment type="subcellular location">
    <subcellularLocation>
        <location evidence="2">Cell membrane</location>
        <topology evidence="2">Lipid-anchor</topology>
    </subcellularLocation>
</comment>
<reference evidence="3 4" key="1">
    <citation type="submission" date="2020-05" db="EMBL/GenBank/DDBJ databases">
        <title>Parvularcula mediterraneae sp. nov., isolated from polypropylene straw from shallow seawater of the seashore of Laganas in Zakynthos island, Greece.</title>
        <authorList>
            <person name="Szabo I."/>
            <person name="Al-Omari J."/>
            <person name="Rado J."/>
            <person name="Szerdahelyi G.S."/>
        </authorList>
    </citation>
    <scope>NUCLEOTIDE SEQUENCE [LARGE SCALE GENOMIC DNA]</scope>
    <source>
        <strain evidence="3 4">ZS-1/3</strain>
    </source>
</reference>
<accession>A0A7Y3RLH8</accession>
<dbReference type="Gene3D" id="1.20.1600.10">
    <property type="entry name" value="Outer membrane efflux proteins (OEP)"/>
    <property type="match status" value="1"/>
</dbReference>
<dbReference type="PANTHER" id="PTHR30203:SF25">
    <property type="entry name" value="OUTER MEMBRANE PROTEIN-RELATED"/>
    <property type="match status" value="1"/>
</dbReference>
<dbReference type="GO" id="GO:0005886">
    <property type="term" value="C:plasma membrane"/>
    <property type="evidence" value="ECO:0007669"/>
    <property type="project" value="UniProtKB-SubCell"/>
</dbReference>
<dbReference type="InterPro" id="IPR003423">
    <property type="entry name" value="OMP_efflux"/>
</dbReference>
<dbReference type="SUPFAM" id="SSF56954">
    <property type="entry name" value="Outer membrane efflux proteins (OEP)"/>
    <property type="match status" value="1"/>
</dbReference>
<dbReference type="EMBL" id="JABFCX010000002">
    <property type="protein sequence ID" value="NNU16291.1"/>
    <property type="molecule type" value="Genomic_DNA"/>
</dbReference>
<name>A0A7Y3RLH8_9PROT</name>
<dbReference type="Pfam" id="PF02321">
    <property type="entry name" value="OEP"/>
    <property type="match status" value="2"/>
</dbReference>
<keyword evidence="2" id="KW-0812">Transmembrane</keyword>
<dbReference type="NCBIfam" id="TIGR01845">
    <property type="entry name" value="outer_NodT"/>
    <property type="match status" value="1"/>
</dbReference>
<evidence type="ECO:0000313" key="3">
    <source>
        <dbReference type="EMBL" id="NNU16291.1"/>
    </source>
</evidence>
<keyword evidence="2" id="KW-0472">Membrane</keyword>
<keyword evidence="2" id="KW-0564">Palmitate</keyword>
<dbReference type="InterPro" id="IPR010131">
    <property type="entry name" value="MdtP/NodT-like"/>
</dbReference>
<dbReference type="AlphaFoldDB" id="A0A7Y3RLH8"/>
<protein>
    <submittedName>
        <fullName evidence="3">TolC family protein</fullName>
    </submittedName>
</protein>
<evidence type="ECO:0000256" key="2">
    <source>
        <dbReference type="RuleBase" id="RU362097"/>
    </source>
</evidence>
<proteinExistence type="inferred from homology"/>
<evidence type="ECO:0000256" key="1">
    <source>
        <dbReference type="ARBA" id="ARBA00007613"/>
    </source>
</evidence>